<dbReference type="RefSeq" id="WP_067751780.1">
    <property type="nucleotide sequence ID" value="NZ_CP015772.1"/>
</dbReference>
<name>A0A1A9HXB9_9BACT</name>
<organism evidence="1 2">
    <name type="scientific">Niabella ginsenosidivorans</name>
    <dbReference type="NCBI Taxonomy" id="1176587"/>
    <lineage>
        <taxon>Bacteria</taxon>
        <taxon>Pseudomonadati</taxon>
        <taxon>Bacteroidota</taxon>
        <taxon>Chitinophagia</taxon>
        <taxon>Chitinophagales</taxon>
        <taxon>Chitinophagaceae</taxon>
        <taxon>Niabella</taxon>
    </lineage>
</organism>
<dbReference type="KEGG" id="nia:A8C56_02830"/>
<accession>A0A1A9HXB9</accession>
<dbReference type="STRING" id="1176587.A8C56_02830"/>
<dbReference type="AlphaFoldDB" id="A0A1A9HXB9"/>
<keyword evidence="2" id="KW-1185">Reference proteome</keyword>
<sequence>MKYLIFTIFIQIYPNYLFCQSSHKYKGWLVLFNNEQVCIPIKPGEKKINASSFFDCQKRLNGFDVAHSSVNLCLLKMQSKRYLIEIYGGMTDTMYVLPVIFETMSKDYSQNPALKERNKAVIYEFRHNNKVHEVGFNIFDSIKTTRIHPYLKIDRRQIKHKECDEYYGP</sequence>
<evidence type="ECO:0000313" key="1">
    <source>
        <dbReference type="EMBL" id="ANH80058.1"/>
    </source>
</evidence>
<reference evidence="1 2" key="1">
    <citation type="submission" date="2016-05" db="EMBL/GenBank/DDBJ databases">
        <title>Niabella ginsenosidivorans BS26 whole genome sequencing.</title>
        <authorList>
            <person name="Im W.T."/>
            <person name="Siddiqi M.Z."/>
        </authorList>
    </citation>
    <scope>NUCLEOTIDE SEQUENCE [LARGE SCALE GENOMIC DNA]</scope>
    <source>
        <strain evidence="1 2">BS26</strain>
    </source>
</reference>
<gene>
    <name evidence="1" type="ORF">A8C56_02830</name>
</gene>
<evidence type="ECO:0000313" key="2">
    <source>
        <dbReference type="Proteomes" id="UP000077667"/>
    </source>
</evidence>
<proteinExistence type="predicted"/>
<dbReference type="Proteomes" id="UP000077667">
    <property type="component" value="Chromosome"/>
</dbReference>
<dbReference type="EMBL" id="CP015772">
    <property type="protein sequence ID" value="ANH80058.1"/>
    <property type="molecule type" value="Genomic_DNA"/>
</dbReference>
<protein>
    <submittedName>
        <fullName evidence="1">Uncharacterized protein</fullName>
    </submittedName>
</protein>